<dbReference type="InterPro" id="IPR019148">
    <property type="entry name" value="Nuclear_protein_DGCR14_ESS-2"/>
</dbReference>
<proteinExistence type="inferred from homology"/>
<comment type="subcellular location">
    <subcellularLocation>
        <location evidence="1">Nucleus</location>
    </subcellularLocation>
</comment>
<dbReference type="AlphaFoldDB" id="R4XEF0"/>
<evidence type="ECO:0000313" key="5">
    <source>
        <dbReference type="EMBL" id="CCG81747.1"/>
    </source>
</evidence>
<keyword evidence="3" id="KW-0539">Nucleus</keyword>
<dbReference type="Proteomes" id="UP000013776">
    <property type="component" value="Unassembled WGS sequence"/>
</dbReference>
<dbReference type="Pfam" id="PF09751">
    <property type="entry name" value="Es2"/>
    <property type="match status" value="2"/>
</dbReference>
<keyword evidence="6" id="KW-1185">Reference proteome</keyword>
<dbReference type="PANTHER" id="PTHR12940">
    <property type="entry name" value="ES-2 PROTEIN - RELATED"/>
    <property type="match status" value="1"/>
</dbReference>
<dbReference type="eggNOG" id="KOG2627">
    <property type="taxonomic scope" value="Eukaryota"/>
</dbReference>
<comment type="caution">
    <text evidence="5">The sequence shown here is derived from an EMBL/GenBank/DDBJ whole genome shotgun (WGS) entry which is preliminary data.</text>
</comment>
<feature type="region of interest" description="Disordered" evidence="4">
    <location>
        <begin position="319"/>
        <end position="376"/>
    </location>
</feature>
<dbReference type="OrthoDB" id="19679at2759"/>
<evidence type="ECO:0000256" key="4">
    <source>
        <dbReference type="SAM" id="MobiDB-lite"/>
    </source>
</evidence>
<evidence type="ECO:0000313" key="6">
    <source>
        <dbReference type="Proteomes" id="UP000013776"/>
    </source>
</evidence>
<evidence type="ECO:0000256" key="2">
    <source>
        <dbReference type="ARBA" id="ARBA00009072"/>
    </source>
</evidence>
<evidence type="ECO:0008006" key="7">
    <source>
        <dbReference type="Google" id="ProtNLM"/>
    </source>
</evidence>
<dbReference type="EMBL" id="CAHR02000057">
    <property type="protein sequence ID" value="CCG81747.1"/>
    <property type="molecule type" value="Genomic_DNA"/>
</dbReference>
<gene>
    <name evidence="5" type="ORF">TAPDE_001588</name>
</gene>
<evidence type="ECO:0000256" key="3">
    <source>
        <dbReference type="ARBA" id="ARBA00023242"/>
    </source>
</evidence>
<evidence type="ECO:0000256" key="1">
    <source>
        <dbReference type="ARBA" id="ARBA00004123"/>
    </source>
</evidence>
<organism evidence="5 6">
    <name type="scientific">Taphrina deformans (strain PYCC 5710 / ATCC 11124 / CBS 356.35 / IMI 108563 / JCM 9778 / NBRC 8474)</name>
    <name type="common">Peach leaf curl fungus</name>
    <name type="synonym">Lalaria deformans</name>
    <dbReference type="NCBI Taxonomy" id="1097556"/>
    <lineage>
        <taxon>Eukaryota</taxon>
        <taxon>Fungi</taxon>
        <taxon>Dikarya</taxon>
        <taxon>Ascomycota</taxon>
        <taxon>Taphrinomycotina</taxon>
        <taxon>Taphrinomycetes</taxon>
        <taxon>Taphrinales</taxon>
        <taxon>Taphrinaceae</taxon>
        <taxon>Taphrina</taxon>
    </lineage>
</organism>
<comment type="similarity">
    <text evidence="2">Belongs to the ESS2 family.</text>
</comment>
<dbReference type="STRING" id="1097556.R4XEF0"/>
<dbReference type="GO" id="GO:0071013">
    <property type="term" value="C:catalytic step 2 spliceosome"/>
    <property type="evidence" value="ECO:0007669"/>
    <property type="project" value="TreeGrafter"/>
</dbReference>
<accession>R4XEF0</accession>
<reference evidence="5 6" key="1">
    <citation type="journal article" date="2013" name="MBio">
        <title>Genome sequencing of the plant pathogen Taphrina deformans, the causal agent of peach leaf curl.</title>
        <authorList>
            <person name="Cisse O.H."/>
            <person name="Almeida J.M.G.C.F."/>
            <person name="Fonseca A."/>
            <person name="Kumar A.A."/>
            <person name="Salojaervi J."/>
            <person name="Overmyer K."/>
            <person name="Hauser P.M."/>
            <person name="Pagni M."/>
        </authorList>
    </citation>
    <scope>NUCLEOTIDE SEQUENCE [LARGE SCALE GENOMIC DNA]</scope>
    <source>
        <strain evidence="6">PYCC 5710 / ATCC 11124 / CBS 356.35 / IMI 108563 / JCM 9778 / NBRC 8474</strain>
    </source>
</reference>
<dbReference type="VEuPathDB" id="FungiDB:TAPDE_001588"/>
<sequence length="376" mass="42751">MSVVKLDDQQKTLIKKAQSLYVPHKRPAIVLEEDEYIDGLSEIIKRDFFPGLKKPELAEDWSENESHQIPDWSRASAITPGRDPSAEMTQTPQIRRGTERAHSSSRLIPVDKSKVNTAVSLDEYQARYTSEDNASFLDILDTQNLSRRDKYAWHYNDNKIYSENTKRHQKRLEQKQMQEAQNAVKYIDNRKPADGWKVTPKNALMFQPDASHEQESSKSTLAQRKERIAISLAATRLPQDAVNHDSSTTVNTAQTIEDEFEESTVNGYGFIEEPDTPVPEVPRNPFPEPGKVGEQTPNPFKIAETPARDQLHDRLLLKARRASTPKPSSTTTLRRTLATPKFKSSPMLSPAAHRMLGQSSTLRDRLKTPMTKSHLR</sequence>
<dbReference type="PANTHER" id="PTHR12940:SF0">
    <property type="entry name" value="SPLICING FACTOR ESS-2 HOMOLOG"/>
    <property type="match status" value="1"/>
</dbReference>
<protein>
    <recommendedName>
        <fullName evidence="7">Nuclear protein Es2</fullName>
    </recommendedName>
</protein>
<name>R4XEF0_TAPDE</name>
<feature type="region of interest" description="Disordered" evidence="4">
    <location>
        <begin position="74"/>
        <end position="105"/>
    </location>
</feature>
<feature type="compositionally biased region" description="Low complexity" evidence="4">
    <location>
        <begin position="324"/>
        <end position="341"/>
    </location>
</feature>